<accession>A0AAW0FKI5</accession>
<proteinExistence type="predicted"/>
<dbReference type="Proteomes" id="UP001385951">
    <property type="component" value="Unassembled WGS sequence"/>
</dbReference>
<gene>
    <name evidence="1" type="ORF">QCA50_016794</name>
</gene>
<dbReference type="EMBL" id="JASBNA010000052">
    <property type="protein sequence ID" value="KAK7680069.1"/>
    <property type="molecule type" value="Genomic_DNA"/>
</dbReference>
<sequence length="51" mass="6049">MTKDGPIHYAFATPEAINWRISQRSGEVLQHQVRETIQAAFVELRHWETWI</sequence>
<organism evidence="1 2">
    <name type="scientific">Cerrena zonata</name>
    <dbReference type="NCBI Taxonomy" id="2478898"/>
    <lineage>
        <taxon>Eukaryota</taxon>
        <taxon>Fungi</taxon>
        <taxon>Dikarya</taxon>
        <taxon>Basidiomycota</taxon>
        <taxon>Agaricomycotina</taxon>
        <taxon>Agaricomycetes</taxon>
        <taxon>Polyporales</taxon>
        <taxon>Cerrenaceae</taxon>
        <taxon>Cerrena</taxon>
    </lineage>
</organism>
<keyword evidence="2" id="KW-1185">Reference proteome</keyword>
<protein>
    <submittedName>
        <fullName evidence="1">Uncharacterized protein</fullName>
    </submittedName>
</protein>
<evidence type="ECO:0000313" key="2">
    <source>
        <dbReference type="Proteomes" id="UP001385951"/>
    </source>
</evidence>
<name>A0AAW0FKI5_9APHY</name>
<reference evidence="1 2" key="1">
    <citation type="submission" date="2022-09" db="EMBL/GenBank/DDBJ databases">
        <authorList>
            <person name="Palmer J.M."/>
        </authorList>
    </citation>
    <scope>NUCLEOTIDE SEQUENCE [LARGE SCALE GENOMIC DNA]</scope>
    <source>
        <strain evidence="1 2">DSM 7382</strain>
    </source>
</reference>
<comment type="caution">
    <text evidence="1">The sequence shown here is derived from an EMBL/GenBank/DDBJ whole genome shotgun (WGS) entry which is preliminary data.</text>
</comment>
<evidence type="ECO:0000313" key="1">
    <source>
        <dbReference type="EMBL" id="KAK7680069.1"/>
    </source>
</evidence>
<dbReference type="AlphaFoldDB" id="A0AAW0FKI5"/>